<comment type="caution">
    <text evidence="2">The sequence shown here is derived from an EMBL/GenBank/DDBJ whole genome shotgun (WGS) entry which is preliminary data.</text>
</comment>
<dbReference type="Pfam" id="PF06985">
    <property type="entry name" value="HET"/>
    <property type="match status" value="1"/>
</dbReference>
<reference evidence="2" key="2">
    <citation type="submission" date="2023-07" db="EMBL/GenBank/DDBJ databases">
        <authorList>
            <consortium name="Lawrence Berkeley National Laboratory"/>
            <person name="Haridas S."/>
            <person name="Hensen N."/>
            <person name="Bonometti L."/>
            <person name="Westerberg I."/>
            <person name="Brannstrom I.O."/>
            <person name="Guillou S."/>
            <person name="Cros-Aarteil S."/>
            <person name="Calhoun S."/>
            <person name="Kuo A."/>
            <person name="Mondo S."/>
            <person name="Pangilinan J."/>
            <person name="Riley R."/>
            <person name="LaButti K."/>
            <person name="Andreopoulos B."/>
            <person name="Lipzen A."/>
            <person name="Chen C."/>
            <person name="Yanf M."/>
            <person name="Daum C."/>
            <person name="Ng V."/>
            <person name="Clum A."/>
            <person name="Steindorff A."/>
            <person name="Ohm R."/>
            <person name="Martin F."/>
            <person name="Silar P."/>
            <person name="Natvig D."/>
            <person name="Lalanne C."/>
            <person name="Gautier V."/>
            <person name="Ament-velasquez S.L."/>
            <person name="Kruys A."/>
            <person name="Hutchinson M.I."/>
            <person name="Powell A.J."/>
            <person name="Barry K."/>
            <person name="Miller A.N."/>
            <person name="Grigoriev I.V."/>
            <person name="Debuchy R."/>
            <person name="Gladieux P."/>
            <person name="Thoren M.H."/>
            <person name="Johannesson H."/>
        </authorList>
    </citation>
    <scope>NUCLEOTIDE SEQUENCE</scope>
    <source>
        <strain evidence="2">FGSC 1904</strain>
    </source>
</reference>
<dbReference type="EMBL" id="JAUTDP010000003">
    <property type="protein sequence ID" value="KAK3400635.1"/>
    <property type="molecule type" value="Genomic_DNA"/>
</dbReference>
<organism evidence="2 3">
    <name type="scientific">Sordaria brevicollis</name>
    <dbReference type="NCBI Taxonomy" id="83679"/>
    <lineage>
        <taxon>Eukaryota</taxon>
        <taxon>Fungi</taxon>
        <taxon>Dikarya</taxon>
        <taxon>Ascomycota</taxon>
        <taxon>Pezizomycotina</taxon>
        <taxon>Sordariomycetes</taxon>
        <taxon>Sordariomycetidae</taxon>
        <taxon>Sordariales</taxon>
        <taxon>Sordariaceae</taxon>
        <taxon>Sordaria</taxon>
    </lineage>
</organism>
<sequence length="622" mass="70298">MDTPVSSPSQAPLGLDPASGNLCKICSSIPASFWSNESESKRIKLQPLDSVRCEAMRGCQLCAMVLLHCIPDRPPGPGDIEILRLKRNYDPSEVSDSPSVFIFRQVSHLHASSSMDRDEWRYIGYSLVPFPWSKLNRVGMGEHVDNFVLMETWLDNCRDNHVQCSSHLKCYLPTRLLDLKAFSDSDDIRLVETAQGVFGIDGQGPQYVTLSHCWGQPSRHPITTTKATLSEHMTRIPFEKLSRTFQDAVKICLSLRQRYLWIDSLCIVQDDGEDWAREAALMALVYTHCYFTLAARSSHDSTGGCKMVADIQRSTELRFVDIDFFGRREDKLTFPDQRVRIFDGLIYDRDIAGLGHEPLDRRAWTLQERELSRRVISFSSHWLLWHCTELTATSQQPWENVARTPWSNHWGQEDAKRIFRNNGSWNDIVEDYSSRSVSKEGDKLVALSGLARATQEFYPDATYVGGMWSALLPSSLVWKNTPYAPQPERDLSQPVGCEYIAPSWSWASVRSAVTFDDCEPSSADDRLTQPLKVEKMIGIPKHQDPYGALEYGALILSGALLLEVNIGSFMGSVDCLELEVDMTKNGEVVGMINIDEPETYDSHRKFPSLFLPVTTSTCCTHT</sequence>
<proteinExistence type="predicted"/>
<evidence type="ECO:0000313" key="2">
    <source>
        <dbReference type="EMBL" id="KAK3400635.1"/>
    </source>
</evidence>
<dbReference type="AlphaFoldDB" id="A0AAE0PJG9"/>
<gene>
    <name evidence="2" type="ORF">B0T20DRAFT_451423</name>
</gene>
<reference evidence="2" key="1">
    <citation type="journal article" date="2023" name="Mol. Phylogenet. Evol.">
        <title>Genome-scale phylogeny and comparative genomics of the fungal order Sordariales.</title>
        <authorList>
            <person name="Hensen N."/>
            <person name="Bonometti L."/>
            <person name="Westerberg I."/>
            <person name="Brannstrom I.O."/>
            <person name="Guillou S."/>
            <person name="Cros-Aarteil S."/>
            <person name="Calhoun S."/>
            <person name="Haridas S."/>
            <person name="Kuo A."/>
            <person name="Mondo S."/>
            <person name="Pangilinan J."/>
            <person name="Riley R."/>
            <person name="LaButti K."/>
            <person name="Andreopoulos B."/>
            <person name="Lipzen A."/>
            <person name="Chen C."/>
            <person name="Yan M."/>
            <person name="Daum C."/>
            <person name="Ng V."/>
            <person name="Clum A."/>
            <person name="Steindorff A."/>
            <person name="Ohm R.A."/>
            <person name="Martin F."/>
            <person name="Silar P."/>
            <person name="Natvig D.O."/>
            <person name="Lalanne C."/>
            <person name="Gautier V."/>
            <person name="Ament-Velasquez S.L."/>
            <person name="Kruys A."/>
            <person name="Hutchinson M.I."/>
            <person name="Powell A.J."/>
            <person name="Barry K."/>
            <person name="Miller A.N."/>
            <person name="Grigoriev I.V."/>
            <person name="Debuchy R."/>
            <person name="Gladieux P."/>
            <person name="Hiltunen Thoren M."/>
            <person name="Johannesson H."/>
        </authorList>
    </citation>
    <scope>NUCLEOTIDE SEQUENCE</scope>
    <source>
        <strain evidence="2">FGSC 1904</strain>
    </source>
</reference>
<evidence type="ECO:0000259" key="1">
    <source>
        <dbReference type="Pfam" id="PF06985"/>
    </source>
</evidence>
<dbReference type="PANTHER" id="PTHR33112">
    <property type="entry name" value="DOMAIN PROTEIN, PUTATIVE-RELATED"/>
    <property type="match status" value="1"/>
</dbReference>
<feature type="domain" description="Heterokaryon incompatibility" evidence="1">
    <location>
        <begin position="207"/>
        <end position="368"/>
    </location>
</feature>
<evidence type="ECO:0000313" key="3">
    <source>
        <dbReference type="Proteomes" id="UP001281003"/>
    </source>
</evidence>
<dbReference type="PANTHER" id="PTHR33112:SF16">
    <property type="entry name" value="HETEROKARYON INCOMPATIBILITY DOMAIN-CONTAINING PROTEIN"/>
    <property type="match status" value="1"/>
</dbReference>
<keyword evidence="3" id="KW-1185">Reference proteome</keyword>
<accession>A0AAE0PJG9</accession>
<dbReference type="InterPro" id="IPR010730">
    <property type="entry name" value="HET"/>
</dbReference>
<protein>
    <submittedName>
        <fullName evidence="2">Heterokaryon incompatibility protein-domain-containing protein</fullName>
    </submittedName>
</protein>
<dbReference type="Proteomes" id="UP001281003">
    <property type="component" value="Unassembled WGS sequence"/>
</dbReference>
<name>A0AAE0PJG9_SORBR</name>